<evidence type="ECO:0000259" key="8">
    <source>
        <dbReference type="PROSITE" id="PS51061"/>
    </source>
</evidence>
<accession>A0A0R1WQM2</accession>
<dbReference type="Pfam" id="PF14804">
    <property type="entry name" value="Jag_N"/>
    <property type="match status" value="1"/>
</dbReference>
<dbReference type="Gene3D" id="3.30.1370.50">
    <property type="entry name" value="R3H-like domain"/>
    <property type="match status" value="1"/>
</dbReference>
<evidence type="ECO:0000256" key="2">
    <source>
        <dbReference type="ARBA" id="ARBA00022884"/>
    </source>
</evidence>
<evidence type="ECO:0000256" key="4">
    <source>
        <dbReference type="ARBA" id="ARBA00023186"/>
    </source>
</evidence>
<dbReference type="InterPro" id="IPR038008">
    <property type="entry name" value="Jag_KH"/>
</dbReference>
<keyword evidence="2 6" id="KW-0694">RNA-binding</keyword>
<dbReference type="GO" id="GO:0003723">
    <property type="term" value="F:RNA binding"/>
    <property type="evidence" value="ECO:0007669"/>
    <property type="project" value="UniProtKB-UniRule"/>
</dbReference>
<comment type="caution">
    <text evidence="9">The sequence shown here is derived from an EMBL/GenBank/DDBJ whole genome shotgun (WGS) entry which is preliminary data.</text>
</comment>
<feature type="domain" description="KH type-2" evidence="7">
    <location>
        <begin position="97"/>
        <end position="172"/>
    </location>
</feature>
<evidence type="ECO:0000256" key="1">
    <source>
        <dbReference type="ARBA" id="ARBA00022490"/>
    </source>
</evidence>
<dbReference type="InterPro" id="IPR036867">
    <property type="entry name" value="R3H_dom_sf"/>
</dbReference>
<dbReference type="OrthoDB" id="9794483at2"/>
<dbReference type="STRING" id="1423755.FC40_GL001167"/>
<dbReference type="InterPro" id="IPR015946">
    <property type="entry name" value="KH_dom-like_a/b"/>
</dbReference>
<dbReference type="AlphaFoldDB" id="A0A0R1WQM2"/>
<dbReference type="CDD" id="cd02644">
    <property type="entry name" value="R3H_jag"/>
    <property type="match status" value="1"/>
</dbReference>
<dbReference type="InterPro" id="IPR032782">
    <property type="entry name" value="KhpB_N"/>
</dbReference>
<dbReference type="Proteomes" id="UP000051054">
    <property type="component" value="Unassembled WGS sequence"/>
</dbReference>
<dbReference type="InterPro" id="IPR038247">
    <property type="entry name" value="Jag_N_dom_sf"/>
</dbReference>
<keyword evidence="10" id="KW-1185">Reference proteome</keyword>
<protein>
    <recommendedName>
        <fullName evidence="6">RNA-binding protein KhpB</fullName>
    </recommendedName>
    <alternativeName>
        <fullName evidence="6">RNA-binding protein EloR</fullName>
    </alternativeName>
</protein>
<dbReference type="GO" id="GO:0009252">
    <property type="term" value="P:peptidoglycan biosynthetic process"/>
    <property type="evidence" value="ECO:0007669"/>
    <property type="project" value="UniProtKB-UniRule"/>
</dbReference>
<dbReference type="NCBIfam" id="NF041568">
    <property type="entry name" value="Jag_EloR"/>
    <property type="match status" value="1"/>
</dbReference>
<dbReference type="PATRIC" id="fig|1423755.3.peg.1230"/>
<dbReference type="PROSITE" id="PS51061">
    <property type="entry name" value="R3H"/>
    <property type="match status" value="1"/>
</dbReference>
<dbReference type="SUPFAM" id="SSF82708">
    <property type="entry name" value="R3H domain"/>
    <property type="match status" value="1"/>
</dbReference>
<comment type="similarity">
    <text evidence="6">Belongs to the KhpB RNA-binding protein family.</text>
</comment>
<dbReference type="InterPro" id="IPR009019">
    <property type="entry name" value="KH_sf_prok-type"/>
</dbReference>
<dbReference type="GO" id="GO:0071555">
    <property type="term" value="P:cell wall organization"/>
    <property type="evidence" value="ECO:0007669"/>
    <property type="project" value="UniProtKB-KW"/>
</dbReference>
<dbReference type="SUPFAM" id="SSF54814">
    <property type="entry name" value="Prokaryotic type KH domain (KH-domain type II)"/>
    <property type="match status" value="1"/>
</dbReference>
<dbReference type="Gene3D" id="3.30.300.20">
    <property type="match status" value="1"/>
</dbReference>
<dbReference type="GO" id="GO:0008360">
    <property type="term" value="P:regulation of cell shape"/>
    <property type="evidence" value="ECO:0007669"/>
    <property type="project" value="UniProtKB-KW"/>
</dbReference>
<comment type="subcellular location">
    <subcellularLocation>
        <location evidence="6">Cytoplasm</location>
    </subcellularLocation>
</comment>
<evidence type="ECO:0000313" key="9">
    <source>
        <dbReference type="EMBL" id="KRM20031.1"/>
    </source>
</evidence>
<dbReference type="RefSeq" id="WP_025022886.1">
    <property type="nucleotide sequence ID" value="NZ_AZGD01000020.1"/>
</dbReference>
<evidence type="ECO:0000313" key="10">
    <source>
        <dbReference type="Proteomes" id="UP000051054"/>
    </source>
</evidence>
<dbReference type="Pfam" id="PF13083">
    <property type="entry name" value="KH_KhpA-B"/>
    <property type="match status" value="1"/>
</dbReference>
<evidence type="ECO:0000256" key="3">
    <source>
        <dbReference type="ARBA" id="ARBA00022960"/>
    </source>
</evidence>
<comment type="domain">
    <text evidence="6">Has an N-terminal Jag-N domain and 2 RNA-binding domains (KH and R3H).</text>
</comment>
<dbReference type="GO" id="GO:0005737">
    <property type="term" value="C:cytoplasm"/>
    <property type="evidence" value="ECO:0007669"/>
    <property type="project" value="UniProtKB-SubCell"/>
</dbReference>
<dbReference type="Gene3D" id="3.30.30.80">
    <property type="entry name" value="probable RNA-binding protein from clostridium symbiosum atcc 14940"/>
    <property type="match status" value="1"/>
</dbReference>
<comment type="caution">
    <text evidence="6">Lacks conserved residue(s) required for the propagation of feature annotation.</text>
</comment>
<name>A0A0R1WQM2_9LACO</name>
<dbReference type="InterPro" id="IPR034079">
    <property type="entry name" value="R3H_KhpB"/>
</dbReference>
<dbReference type="HAMAP" id="MF_00867">
    <property type="entry name" value="KhpB"/>
    <property type="match status" value="1"/>
</dbReference>
<organism evidence="9 10">
    <name type="scientific">Ligilactobacillus hayakitensis DSM 18933 = JCM 14209</name>
    <dbReference type="NCBI Taxonomy" id="1423755"/>
    <lineage>
        <taxon>Bacteria</taxon>
        <taxon>Bacillati</taxon>
        <taxon>Bacillota</taxon>
        <taxon>Bacilli</taxon>
        <taxon>Lactobacillales</taxon>
        <taxon>Lactobacillaceae</taxon>
        <taxon>Ligilactobacillus</taxon>
    </lineage>
</organism>
<dbReference type="InterPro" id="IPR039247">
    <property type="entry name" value="KhpB"/>
</dbReference>
<feature type="domain" description="R3H" evidence="8">
    <location>
        <begin position="173"/>
        <end position="238"/>
    </location>
</feature>
<comment type="subunit">
    <text evidence="6">Forms a complex with KhpA.</text>
</comment>
<keyword evidence="4 6" id="KW-0143">Chaperone</keyword>
<dbReference type="eggNOG" id="COG1847">
    <property type="taxonomic scope" value="Bacteria"/>
</dbReference>
<evidence type="ECO:0000256" key="5">
    <source>
        <dbReference type="ARBA" id="ARBA00023316"/>
    </source>
</evidence>
<proteinExistence type="inferred from homology"/>
<dbReference type="CDD" id="cd02414">
    <property type="entry name" value="KH-II_Jag"/>
    <property type="match status" value="1"/>
</dbReference>
<evidence type="ECO:0000259" key="7">
    <source>
        <dbReference type="PROSITE" id="PS50823"/>
    </source>
</evidence>
<dbReference type="PROSITE" id="PS50823">
    <property type="entry name" value="KH_TYPE_2"/>
    <property type="match status" value="1"/>
</dbReference>
<dbReference type="EMBL" id="AZGD01000020">
    <property type="protein sequence ID" value="KRM20031.1"/>
    <property type="molecule type" value="Genomic_DNA"/>
</dbReference>
<comment type="function">
    <text evidence="6">A probable RNA chaperone. Forms a complex with KhpA which binds to cellular RNA and controls its expression. Plays a role in peptidoglycan (PG) homeostasis and cell length regulation.</text>
</comment>
<evidence type="ECO:0000256" key="6">
    <source>
        <dbReference type="HAMAP-Rule" id="MF_00867"/>
    </source>
</evidence>
<dbReference type="Pfam" id="PF01424">
    <property type="entry name" value="R3H"/>
    <property type="match status" value="1"/>
</dbReference>
<dbReference type="InterPro" id="IPR004044">
    <property type="entry name" value="KH_dom_type_2"/>
</dbReference>
<dbReference type="InterPro" id="IPR001374">
    <property type="entry name" value="R3H_dom"/>
</dbReference>
<dbReference type="PANTHER" id="PTHR35800">
    <property type="entry name" value="PROTEIN JAG"/>
    <property type="match status" value="1"/>
</dbReference>
<reference evidence="9 10" key="1">
    <citation type="journal article" date="2015" name="Genome Announc.">
        <title>Expanding the biotechnology potential of lactobacilli through comparative genomics of 213 strains and associated genera.</title>
        <authorList>
            <person name="Sun Z."/>
            <person name="Harris H.M."/>
            <person name="McCann A."/>
            <person name="Guo C."/>
            <person name="Argimon S."/>
            <person name="Zhang W."/>
            <person name="Yang X."/>
            <person name="Jeffery I.B."/>
            <person name="Cooney J.C."/>
            <person name="Kagawa T.F."/>
            <person name="Liu W."/>
            <person name="Song Y."/>
            <person name="Salvetti E."/>
            <person name="Wrobel A."/>
            <person name="Rasinkangas P."/>
            <person name="Parkhill J."/>
            <person name="Rea M.C."/>
            <person name="O'Sullivan O."/>
            <person name="Ritari J."/>
            <person name="Douillard F.P."/>
            <person name="Paul Ross R."/>
            <person name="Yang R."/>
            <person name="Briner A.E."/>
            <person name="Felis G.E."/>
            <person name="de Vos W.M."/>
            <person name="Barrangou R."/>
            <person name="Klaenhammer T.R."/>
            <person name="Caufield P.W."/>
            <person name="Cui Y."/>
            <person name="Zhang H."/>
            <person name="O'Toole P.W."/>
        </authorList>
    </citation>
    <scope>NUCLEOTIDE SEQUENCE [LARGE SCALE GENOMIC DNA]</scope>
    <source>
        <strain evidence="9 10">DSM 18933</strain>
    </source>
</reference>
<sequence>MRYTADTVEFAIEKGLQDLKADKNQVEIKIISQGKKGFLGFFKQLAEVEINLKSSHPVKLTEKSEKQDEKVVPPTTTTNVDLKSVREEELARVVQDLGYYLADVTKYMGIETVINVRQQSRVVYYNFDTQKPGLLVGKRGKTLNSLQLLAQNYMDKYYSRRVRVELDVGQYRQTRKDILQKMALQKARQVKLSKSPFKFDPMPSFERKIIHAALAKESGVKTISKGNEPYRYVMIQSV</sequence>
<dbReference type="PANTHER" id="PTHR35800:SF1">
    <property type="entry name" value="RNA-BINDING PROTEIN KHPB"/>
    <property type="match status" value="1"/>
</dbReference>
<dbReference type="SMART" id="SM01245">
    <property type="entry name" value="Jag_N"/>
    <property type="match status" value="1"/>
</dbReference>
<keyword evidence="5 6" id="KW-0961">Cell wall biogenesis/degradation</keyword>
<keyword evidence="1 6" id="KW-0963">Cytoplasm</keyword>
<gene>
    <name evidence="6" type="primary">khpB</name>
    <name evidence="6" type="synonym">eloR</name>
    <name evidence="9" type="ORF">FC40_GL001167</name>
</gene>
<dbReference type="SMART" id="SM00393">
    <property type="entry name" value="R3H"/>
    <property type="match status" value="1"/>
</dbReference>
<keyword evidence="3 6" id="KW-0133">Cell shape</keyword>